<dbReference type="RefSeq" id="WP_091654646.1">
    <property type="nucleotide sequence ID" value="NZ_FMHW01000003.1"/>
</dbReference>
<sequence length="427" mass="45847">MTATVEIRSTEPVARARAERIRRGLQEWLETVQEIALAWERRDWEVLGYATWDDYVDQEIGAQLRLPEVHRRQAVTALRQVHMSTRAIGTALGISHSTVARDLASVSGETDAVLPETVRSLDGRERPATRPPAAPAAEAEATPAVNELDGLGEQYHQDPAARIAAVAEVAPEYVRRVDTPPTAGPADTDEVWIATARRGIQAHAPLAEEPFTRCRRSTRNGLILPAGQACERHAVTWCATCWTTPTVAPAVPAIEEHPAPVPASVPAVDVVDEPMPAPAPTSPGAGAGVPAPSVAKQTLTLAQIGRLRVVLRHIRQTGARPGPRQYELPFTPPPGVPDLSRADLVDVQWWDDDGYLAVRYLRSGSNGSRYEQHGVDLFVGSIDQAVDVLCALGILPAHLSSVYAAGVAAGMRGGDAIDGHLATPEDR</sequence>
<proteinExistence type="predicted"/>
<dbReference type="STRING" id="145854.GA0074692_6761"/>
<evidence type="ECO:0000313" key="3">
    <source>
        <dbReference type="Proteomes" id="UP000198959"/>
    </source>
</evidence>
<organism evidence="2 3">
    <name type="scientific">Micromonospora pallida</name>
    <dbReference type="NCBI Taxonomy" id="145854"/>
    <lineage>
        <taxon>Bacteria</taxon>
        <taxon>Bacillati</taxon>
        <taxon>Actinomycetota</taxon>
        <taxon>Actinomycetes</taxon>
        <taxon>Micromonosporales</taxon>
        <taxon>Micromonosporaceae</taxon>
        <taxon>Micromonospora</taxon>
    </lineage>
</organism>
<name>A0A1C6TN70_9ACTN</name>
<feature type="region of interest" description="Disordered" evidence="1">
    <location>
        <begin position="121"/>
        <end position="141"/>
    </location>
</feature>
<gene>
    <name evidence="2" type="ORF">GA0074692_6761</name>
</gene>
<keyword evidence="3" id="KW-1185">Reference proteome</keyword>
<evidence type="ECO:0000256" key="1">
    <source>
        <dbReference type="SAM" id="MobiDB-lite"/>
    </source>
</evidence>
<evidence type="ECO:0000313" key="2">
    <source>
        <dbReference type="EMBL" id="SCL43200.1"/>
    </source>
</evidence>
<dbReference type="EMBL" id="FMHW01000003">
    <property type="protein sequence ID" value="SCL43200.1"/>
    <property type="molecule type" value="Genomic_DNA"/>
</dbReference>
<protein>
    <submittedName>
        <fullName evidence="2">Uncharacterized protein</fullName>
    </submittedName>
</protein>
<dbReference type="Proteomes" id="UP000198959">
    <property type="component" value="Unassembled WGS sequence"/>
</dbReference>
<accession>A0A1C6TN70</accession>
<dbReference type="OrthoDB" id="3358527at2"/>
<dbReference type="AlphaFoldDB" id="A0A1C6TN70"/>
<reference evidence="3" key="1">
    <citation type="submission" date="2016-06" db="EMBL/GenBank/DDBJ databases">
        <authorList>
            <person name="Varghese N."/>
            <person name="Submissions Spin"/>
        </authorList>
    </citation>
    <scope>NUCLEOTIDE SEQUENCE [LARGE SCALE GENOMIC DNA]</scope>
    <source>
        <strain evidence="3">DSM 43817</strain>
    </source>
</reference>